<dbReference type="SUPFAM" id="SSF56349">
    <property type="entry name" value="DNA breaking-rejoining enzymes"/>
    <property type="match status" value="1"/>
</dbReference>
<dbReference type="InterPro" id="IPR050808">
    <property type="entry name" value="Phage_Integrase"/>
</dbReference>
<evidence type="ECO:0000256" key="2">
    <source>
        <dbReference type="ARBA" id="ARBA00022908"/>
    </source>
</evidence>
<dbReference type="PANTHER" id="PTHR30629:SF6">
    <property type="entry name" value="PROPHAGE INTEGRASE INTA-RELATED"/>
    <property type="match status" value="1"/>
</dbReference>
<dbReference type="EMBL" id="FNCY01000009">
    <property type="protein sequence ID" value="SDH86075.1"/>
    <property type="molecule type" value="Genomic_DNA"/>
</dbReference>
<protein>
    <recommendedName>
        <fullName evidence="4">Tyr recombinase domain-containing protein</fullName>
    </recommendedName>
</protein>
<dbReference type="OrthoDB" id="8556969at2"/>
<keyword evidence="3" id="KW-0233">DNA recombination</keyword>
<dbReference type="InterPro" id="IPR038488">
    <property type="entry name" value="Integrase_DNA-bd_sf"/>
</dbReference>
<dbReference type="GO" id="GO:0006310">
    <property type="term" value="P:DNA recombination"/>
    <property type="evidence" value="ECO:0007669"/>
    <property type="project" value="UniProtKB-KW"/>
</dbReference>
<gene>
    <name evidence="5" type="ORF">SAMN05660652_02439</name>
</gene>
<dbReference type="GO" id="GO:0003677">
    <property type="term" value="F:DNA binding"/>
    <property type="evidence" value="ECO:0007669"/>
    <property type="project" value="InterPro"/>
</dbReference>
<proteinExistence type="inferred from homology"/>
<reference evidence="5 6" key="1">
    <citation type="submission" date="2016-10" db="EMBL/GenBank/DDBJ databases">
        <authorList>
            <person name="de Groot N.N."/>
        </authorList>
    </citation>
    <scope>NUCLEOTIDE SEQUENCE [LARGE SCALE GENOMIC DNA]</scope>
    <source>
        <strain evidence="5 6">DSM 5885</strain>
    </source>
</reference>
<comment type="similarity">
    <text evidence="1">Belongs to the 'phage' integrase family.</text>
</comment>
<feature type="domain" description="Tyr recombinase" evidence="4">
    <location>
        <begin position="265"/>
        <end position="463"/>
    </location>
</feature>
<dbReference type="Pfam" id="PF00589">
    <property type="entry name" value="Phage_integrase"/>
    <property type="match status" value="1"/>
</dbReference>
<sequence>MERVRLTNERINSFKCPPGKSQAFLWDTETPCLAVRSTSSGAKSFIFESKLRRQTIRITIGDVRHWTLNSVWSGKGENKVEVQRGAREEATNLKMLVNQGIDPRQAKADQIAIAEARATQEAARQNAEAEAQRRTEITVADAWSKYIIYQKARMDRGGEKCWGERHLLDHEKLAQSGGIKKQIGKGITEPGPLSSLMPMKLSGLTSDALAHWLQDETAKRPARAALAFRLFRAFLRWCATDIRYSSLVSLDAINAKTVRDEVPRTKPKNEDCLQREQLAAWFLEVRKLSSQTISAYLQALVLTGARREELAGLKWSDVDLQWKSLTIRDKVEGERIIPLTPYVESLLLDLKRRNETPPPEYRISMGKRIKNDLEHWKPAEWVFVGASKTGRMVEPSPAHKRVLQAAGLPSLTLHGLRRSFGTLAEWTETPVGVVAQIQGHKPSALAEKHYRRRPLDLLRSWHTKIEEWILEQAGIEPLKNDATRTLKTVTG</sequence>
<dbReference type="STRING" id="83767.SAMN05660652_02439"/>
<dbReference type="PANTHER" id="PTHR30629">
    <property type="entry name" value="PROPHAGE INTEGRASE"/>
    <property type="match status" value="1"/>
</dbReference>
<accession>A0A1G8FVE2</accession>
<dbReference type="PROSITE" id="PS51898">
    <property type="entry name" value="TYR_RECOMBINASE"/>
    <property type="match status" value="1"/>
</dbReference>
<name>A0A1G8FVE2_9RHOO</name>
<dbReference type="Pfam" id="PF13356">
    <property type="entry name" value="Arm-DNA-bind_3"/>
    <property type="match status" value="1"/>
</dbReference>
<evidence type="ECO:0000256" key="1">
    <source>
        <dbReference type="ARBA" id="ARBA00008857"/>
    </source>
</evidence>
<keyword evidence="2" id="KW-0229">DNA integration</keyword>
<dbReference type="InterPro" id="IPR011010">
    <property type="entry name" value="DNA_brk_join_enz"/>
</dbReference>
<evidence type="ECO:0000259" key="4">
    <source>
        <dbReference type="PROSITE" id="PS51898"/>
    </source>
</evidence>
<evidence type="ECO:0000313" key="5">
    <source>
        <dbReference type="EMBL" id="SDH86075.1"/>
    </source>
</evidence>
<dbReference type="InterPro" id="IPR025166">
    <property type="entry name" value="Integrase_DNA_bind_dom"/>
</dbReference>
<dbReference type="AlphaFoldDB" id="A0A1G8FVE2"/>
<dbReference type="RefSeq" id="WP_091938005.1">
    <property type="nucleotide sequence ID" value="NZ_FNCY01000009.1"/>
</dbReference>
<dbReference type="InterPro" id="IPR013762">
    <property type="entry name" value="Integrase-like_cat_sf"/>
</dbReference>
<dbReference type="Gene3D" id="3.30.160.390">
    <property type="entry name" value="Integrase, DNA-binding domain"/>
    <property type="match status" value="1"/>
</dbReference>
<dbReference type="Proteomes" id="UP000198607">
    <property type="component" value="Unassembled WGS sequence"/>
</dbReference>
<evidence type="ECO:0000256" key="3">
    <source>
        <dbReference type="ARBA" id="ARBA00023172"/>
    </source>
</evidence>
<dbReference type="Gene3D" id="1.10.443.10">
    <property type="entry name" value="Intergrase catalytic core"/>
    <property type="match status" value="1"/>
</dbReference>
<dbReference type="GO" id="GO:0015074">
    <property type="term" value="P:DNA integration"/>
    <property type="evidence" value="ECO:0007669"/>
    <property type="project" value="UniProtKB-KW"/>
</dbReference>
<dbReference type="InterPro" id="IPR002104">
    <property type="entry name" value="Integrase_catalytic"/>
</dbReference>
<keyword evidence="6" id="KW-1185">Reference proteome</keyword>
<evidence type="ECO:0000313" key="6">
    <source>
        <dbReference type="Proteomes" id="UP000198607"/>
    </source>
</evidence>
<organism evidence="5 6">
    <name type="scientific">Propionivibrio dicarboxylicus</name>
    <dbReference type="NCBI Taxonomy" id="83767"/>
    <lineage>
        <taxon>Bacteria</taxon>
        <taxon>Pseudomonadati</taxon>
        <taxon>Pseudomonadota</taxon>
        <taxon>Betaproteobacteria</taxon>
        <taxon>Rhodocyclales</taxon>
        <taxon>Rhodocyclaceae</taxon>
        <taxon>Propionivibrio</taxon>
    </lineage>
</organism>